<name>A0A429XL90_9RICK</name>
<evidence type="ECO:0000313" key="2">
    <source>
        <dbReference type="EMBL" id="RST66951.1"/>
    </source>
</evidence>
<comment type="caution">
    <text evidence="2">The sequence shown here is derived from an EMBL/GenBank/DDBJ whole genome shotgun (WGS) entry which is preliminary data.</text>
</comment>
<keyword evidence="3" id="KW-1185">Reference proteome</keyword>
<reference evidence="3" key="1">
    <citation type="submission" date="2018-11" db="EMBL/GenBank/DDBJ databases">
        <title>Phylogenetic, genomic, and biogeographic characterization of a novel and ubiquitous marine invertebrate-associated Rickettsiales parasite, Candidatus Marinoinvertebrata rohwerii, gen. nov., sp. nov.</title>
        <authorList>
            <person name="Klinges J.G."/>
            <person name="Rosales S.M."/>
            <person name="Mcminds R."/>
            <person name="Shaver E.C."/>
            <person name="Shantz A."/>
            <person name="Peters E.C."/>
            <person name="Burkepile D.E."/>
            <person name="Silliman B.R."/>
            <person name="Vega Thurber R.L."/>
        </authorList>
    </citation>
    <scope>NUCLEOTIDE SEQUENCE [LARGE SCALE GENOMIC DNA]</scope>
    <source>
        <strain evidence="3">a_cerv_44</strain>
    </source>
</reference>
<gene>
    <name evidence="2" type="ORF">EIC27_03370</name>
</gene>
<proteinExistence type="predicted"/>
<keyword evidence="1" id="KW-0812">Transmembrane</keyword>
<evidence type="ECO:0000313" key="3">
    <source>
        <dbReference type="Proteomes" id="UP000279470"/>
    </source>
</evidence>
<dbReference type="Proteomes" id="UP000279470">
    <property type="component" value="Unassembled WGS sequence"/>
</dbReference>
<dbReference type="RefSeq" id="WP_126044733.1">
    <property type="nucleotide sequence ID" value="NZ_RXFM01000038.1"/>
</dbReference>
<keyword evidence="1" id="KW-0472">Membrane</keyword>
<organism evidence="2 3">
    <name type="scientific">Candidatus Aquarickettsia rohweri</name>
    <dbReference type="NCBI Taxonomy" id="2602574"/>
    <lineage>
        <taxon>Bacteria</taxon>
        <taxon>Pseudomonadati</taxon>
        <taxon>Pseudomonadota</taxon>
        <taxon>Alphaproteobacteria</taxon>
        <taxon>Rickettsiales</taxon>
        <taxon>Candidatus Midichloriaceae</taxon>
        <taxon>Candidatus Aquarickettsia</taxon>
    </lineage>
</organism>
<dbReference type="EMBL" id="RXFM01000038">
    <property type="protein sequence ID" value="RST66951.1"/>
    <property type="molecule type" value="Genomic_DNA"/>
</dbReference>
<evidence type="ECO:0000256" key="1">
    <source>
        <dbReference type="SAM" id="Phobius"/>
    </source>
</evidence>
<dbReference type="AlphaFoldDB" id="A0A429XL90"/>
<accession>A0A429XL90</accession>
<feature type="transmembrane region" description="Helical" evidence="1">
    <location>
        <begin position="57"/>
        <end position="76"/>
    </location>
</feature>
<protein>
    <submittedName>
        <fullName evidence="2">Uncharacterized protein</fullName>
    </submittedName>
</protein>
<keyword evidence="1" id="KW-1133">Transmembrane helix</keyword>
<sequence>MSFGQEKFGVFAGTIASWVMVPFIGPNIETKINNEFGNNSIISKLNPTYLTSKLNPIYFTFTVFFIDFLFVYKYWVIHLPLYIISKLMFFGFNTYNFDNNDIFNFVKLHGESVVDILKEGGADFSDLPIKMVVELLCKVGPQLIKPLIKAETDFSKITYHQMSNIIKCNEKTALQTFEELNLDFSNLQPLYVTFFVKLHGVRIIEFLKELNVNFSNFNYDSSYSYELIQEFGEEIVQPLKEVNVDFSLLDETTLYLLIAGDTNIILNEI</sequence>